<name>A0A0B5FNI3_9BACT</name>
<dbReference type="Proteomes" id="UP000035036">
    <property type="component" value="Chromosome"/>
</dbReference>
<keyword evidence="4" id="KW-0249">Electron transport</keyword>
<dbReference type="Pfam" id="PF12801">
    <property type="entry name" value="Fer4_5"/>
    <property type="match status" value="2"/>
</dbReference>
<dbReference type="RefSeq" id="WP_040198907.1">
    <property type="nucleotide sequence ID" value="NZ_CP010311.1"/>
</dbReference>
<keyword evidence="5" id="KW-0408">Iron</keyword>
<evidence type="ECO:0000256" key="6">
    <source>
        <dbReference type="ARBA" id="ARBA00023014"/>
    </source>
</evidence>
<dbReference type="GO" id="GO:0046872">
    <property type="term" value="F:metal ion binding"/>
    <property type="evidence" value="ECO:0007669"/>
    <property type="project" value="UniProtKB-KW"/>
</dbReference>
<feature type="transmembrane region" description="Helical" evidence="7">
    <location>
        <begin position="128"/>
        <end position="149"/>
    </location>
</feature>
<dbReference type="OrthoDB" id="9811700at2"/>
<proteinExistence type="predicted"/>
<dbReference type="SUPFAM" id="SSF54862">
    <property type="entry name" value="4Fe-4S ferredoxins"/>
    <property type="match status" value="1"/>
</dbReference>
<dbReference type="GO" id="GO:0005886">
    <property type="term" value="C:plasma membrane"/>
    <property type="evidence" value="ECO:0007669"/>
    <property type="project" value="TreeGrafter"/>
</dbReference>
<keyword evidence="2" id="KW-0004">4Fe-4S</keyword>
<dbReference type="InterPro" id="IPR017896">
    <property type="entry name" value="4Fe4S_Fe-S-bd"/>
</dbReference>
<evidence type="ECO:0000259" key="8">
    <source>
        <dbReference type="PROSITE" id="PS51379"/>
    </source>
</evidence>
<keyword evidence="3" id="KW-0479">Metal-binding</keyword>
<keyword evidence="1" id="KW-0813">Transport</keyword>
<dbReference type="STRING" id="483547.GSUB_01650"/>
<feature type="transmembrane region" description="Helical" evidence="7">
    <location>
        <begin position="71"/>
        <end position="95"/>
    </location>
</feature>
<dbReference type="KEGG" id="gsb:GSUB_01650"/>
<feature type="transmembrane region" description="Helical" evidence="7">
    <location>
        <begin position="12"/>
        <end position="33"/>
    </location>
</feature>
<keyword evidence="7" id="KW-1133">Transmembrane helix</keyword>
<organism evidence="9 10">
    <name type="scientific">Geoalkalibacter subterraneus</name>
    <dbReference type="NCBI Taxonomy" id="483547"/>
    <lineage>
        <taxon>Bacteria</taxon>
        <taxon>Pseudomonadati</taxon>
        <taxon>Thermodesulfobacteriota</taxon>
        <taxon>Desulfuromonadia</taxon>
        <taxon>Desulfuromonadales</taxon>
        <taxon>Geoalkalibacteraceae</taxon>
        <taxon>Geoalkalibacter</taxon>
    </lineage>
</organism>
<keyword evidence="6" id="KW-0411">Iron-sulfur</keyword>
<evidence type="ECO:0000256" key="4">
    <source>
        <dbReference type="ARBA" id="ARBA00022982"/>
    </source>
</evidence>
<dbReference type="AlphaFoldDB" id="A0A0B5FNI3"/>
<sequence length="267" mass="30251">MKRIQPLRRTAQLLTLAAIFIIPLLNVFEITFIKGTFYSMDIGDVALADPLAIFQAFLTSRSFNLFMLTSVVIPLFIAVLFGRIWCSWFCPYYLLTEMVEKVRGRLGLKSNAPAWHESSSSRQNMTRFTVLGVGLLLVGIAGIPILNLISAPGVISSQALVLVKFHELTFEIAFILAILVLEFFFFKYWCRLICPTGSFLSLLQGRRGIKVTRVESDCSQCRTCIESCPMRIDPMTEGDNPMCHNCGLCVDNCPDNRRRPTLKFRFR</sequence>
<feature type="transmembrane region" description="Helical" evidence="7">
    <location>
        <begin position="169"/>
        <end position="190"/>
    </location>
</feature>
<evidence type="ECO:0000256" key="5">
    <source>
        <dbReference type="ARBA" id="ARBA00023004"/>
    </source>
</evidence>
<feature type="domain" description="4Fe-4S ferredoxin-type" evidence="8">
    <location>
        <begin position="209"/>
        <end position="238"/>
    </location>
</feature>
<protein>
    <submittedName>
        <fullName evidence="9">Nitrate reductase</fullName>
    </submittedName>
</protein>
<dbReference type="PROSITE" id="PS51379">
    <property type="entry name" value="4FE4S_FER_2"/>
    <property type="match status" value="1"/>
</dbReference>
<dbReference type="PROSITE" id="PS00198">
    <property type="entry name" value="4FE4S_FER_1"/>
    <property type="match status" value="1"/>
</dbReference>
<accession>A0A0B5FNI3</accession>
<dbReference type="InterPro" id="IPR051684">
    <property type="entry name" value="Electron_Trans/Redox"/>
</dbReference>
<evidence type="ECO:0000256" key="2">
    <source>
        <dbReference type="ARBA" id="ARBA00022485"/>
    </source>
</evidence>
<dbReference type="PANTHER" id="PTHR30176:SF3">
    <property type="entry name" value="FERREDOXIN-TYPE PROTEIN NAPH"/>
    <property type="match status" value="1"/>
</dbReference>
<evidence type="ECO:0000256" key="3">
    <source>
        <dbReference type="ARBA" id="ARBA00022723"/>
    </source>
</evidence>
<dbReference type="PANTHER" id="PTHR30176">
    <property type="entry name" value="FERREDOXIN-TYPE PROTEIN NAPH"/>
    <property type="match status" value="1"/>
</dbReference>
<evidence type="ECO:0000256" key="7">
    <source>
        <dbReference type="SAM" id="Phobius"/>
    </source>
</evidence>
<keyword evidence="10" id="KW-1185">Reference proteome</keyword>
<dbReference type="HOGENOM" id="CLU_066585_0_1_7"/>
<gene>
    <name evidence="9" type="ORF">GSUB_01650</name>
</gene>
<dbReference type="EMBL" id="CP010311">
    <property type="protein sequence ID" value="AJF05540.1"/>
    <property type="molecule type" value="Genomic_DNA"/>
</dbReference>
<dbReference type="InterPro" id="IPR017900">
    <property type="entry name" value="4Fe4S_Fe_S_CS"/>
</dbReference>
<evidence type="ECO:0000313" key="9">
    <source>
        <dbReference type="EMBL" id="AJF05540.1"/>
    </source>
</evidence>
<keyword evidence="7" id="KW-0472">Membrane</keyword>
<evidence type="ECO:0000256" key="1">
    <source>
        <dbReference type="ARBA" id="ARBA00022448"/>
    </source>
</evidence>
<keyword evidence="7" id="KW-0812">Transmembrane</keyword>
<evidence type="ECO:0000313" key="10">
    <source>
        <dbReference type="Proteomes" id="UP000035036"/>
    </source>
</evidence>
<dbReference type="GO" id="GO:0051539">
    <property type="term" value="F:4 iron, 4 sulfur cluster binding"/>
    <property type="evidence" value="ECO:0007669"/>
    <property type="project" value="UniProtKB-KW"/>
</dbReference>
<reference evidence="9 10" key="1">
    <citation type="journal article" date="2015" name="Genome Announc.">
        <title>Genomes of Geoalkalibacter ferrihydriticus Z-0531T and Geoalkalibacter subterraneus Red1T, Two Haloalkaliphilic Metal-Reducing Deltaproteobacteria.</title>
        <authorList>
            <person name="Badalamenti J.P."/>
            <person name="Krajmalnik-Brown R."/>
            <person name="Torres C.I."/>
            <person name="Bond D.R."/>
        </authorList>
    </citation>
    <scope>NUCLEOTIDE SEQUENCE [LARGE SCALE GENOMIC DNA]</scope>
    <source>
        <strain evidence="9 10">Red1</strain>
    </source>
</reference>